<dbReference type="InterPro" id="IPR021130">
    <property type="entry name" value="PRib-ATP_PPHydrolase-like"/>
</dbReference>
<evidence type="ECO:0000313" key="1">
    <source>
        <dbReference type="EMBL" id="GAA3549774.1"/>
    </source>
</evidence>
<dbReference type="RefSeq" id="WP_344839082.1">
    <property type="nucleotide sequence ID" value="NZ_BAABAA010000002.1"/>
</dbReference>
<keyword evidence="2" id="KW-1185">Reference proteome</keyword>
<organism evidence="1 2">
    <name type="scientific">Kribbella ginsengisoli</name>
    <dbReference type="NCBI Taxonomy" id="363865"/>
    <lineage>
        <taxon>Bacteria</taxon>
        <taxon>Bacillati</taxon>
        <taxon>Actinomycetota</taxon>
        <taxon>Actinomycetes</taxon>
        <taxon>Propionibacteriales</taxon>
        <taxon>Kribbellaceae</taxon>
        <taxon>Kribbella</taxon>
    </lineage>
</organism>
<dbReference type="Proteomes" id="UP001501222">
    <property type="component" value="Unassembled WGS sequence"/>
</dbReference>
<proteinExistence type="predicted"/>
<evidence type="ECO:0008006" key="3">
    <source>
        <dbReference type="Google" id="ProtNLM"/>
    </source>
</evidence>
<accession>A0ABP6WHB6</accession>
<dbReference type="SUPFAM" id="SSF101386">
    <property type="entry name" value="all-alpha NTP pyrophosphatases"/>
    <property type="match status" value="1"/>
</dbReference>
<comment type="caution">
    <text evidence="1">The sequence shown here is derived from an EMBL/GenBank/DDBJ whole genome shotgun (WGS) entry which is preliminary data.</text>
</comment>
<sequence length="104" mass="11604">MSDGKLVRDRIPDFIRANGEDPITYVAAPAEYRQRLRDKLLEEVDEFLAADSTAAIEELADVLEVVYALAADLGTDHPTLEQLRQSKAAEKGAFTNRLVWLGCR</sequence>
<name>A0ABP6WHB6_9ACTN</name>
<dbReference type="InterPro" id="IPR038735">
    <property type="entry name" value="MSMEG_1276-like_NTP-PPase_dom"/>
</dbReference>
<reference evidence="2" key="1">
    <citation type="journal article" date="2019" name="Int. J. Syst. Evol. Microbiol.">
        <title>The Global Catalogue of Microorganisms (GCM) 10K type strain sequencing project: providing services to taxonomists for standard genome sequencing and annotation.</title>
        <authorList>
            <consortium name="The Broad Institute Genomics Platform"/>
            <consortium name="The Broad Institute Genome Sequencing Center for Infectious Disease"/>
            <person name="Wu L."/>
            <person name="Ma J."/>
        </authorList>
    </citation>
    <scope>NUCLEOTIDE SEQUENCE [LARGE SCALE GENOMIC DNA]</scope>
    <source>
        <strain evidence="2">JCM 16928</strain>
    </source>
</reference>
<dbReference type="Pfam" id="PF01503">
    <property type="entry name" value="PRA-PH"/>
    <property type="match status" value="1"/>
</dbReference>
<gene>
    <name evidence="1" type="ORF">GCM10022235_16750</name>
</gene>
<protein>
    <recommendedName>
        <fullName evidence="3">Phosphoribosyl-ATP pyrophosphohydrolase</fullName>
    </recommendedName>
</protein>
<dbReference type="EMBL" id="BAABAA010000002">
    <property type="protein sequence ID" value="GAA3549774.1"/>
    <property type="molecule type" value="Genomic_DNA"/>
</dbReference>
<evidence type="ECO:0000313" key="2">
    <source>
        <dbReference type="Proteomes" id="UP001501222"/>
    </source>
</evidence>
<dbReference type="CDD" id="cd11532">
    <property type="entry name" value="NTP-PPase_COG4997"/>
    <property type="match status" value="1"/>
</dbReference>